<reference evidence="1" key="1">
    <citation type="submission" date="2021-03" db="EMBL/GenBank/DDBJ databases">
        <authorList>
            <consortium name="DOE Joint Genome Institute"/>
            <person name="Ahrendt S."/>
            <person name="Looney B.P."/>
            <person name="Miyauchi S."/>
            <person name="Morin E."/>
            <person name="Drula E."/>
            <person name="Courty P.E."/>
            <person name="Chicoki N."/>
            <person name="Fauchery L."/>
            <person name="Kohler A."/>
            <person name="Kuo A."/>
            <person name="Labutti K."/>
            <person name="Pangilinan J."/>
            <person name="Lipzen A."/>
            <person name="Riley R."/>
            <person name="Andreopoulos W."/>
            <person name="He G."/>
            <person name="Johnson J."/>
            <person name="Barry K.W."/>
            <person name="Grigoriev I.V."/>
            <person name="Nagy L."/>
            <person name="Hibbett D."/>
            <person name="Henrissat B."/>
            <person name="Matheny P.B."/>
            <person name="Labbe J."/>
            <person name="Martin F."/>
        </authorList>
    </citation>
    <scope>NUCLEOTIDE SEQUENCE</scope>
    <source>
        <strain evidence="1">HHB10654</strain>
    </source>
</reference>
<organism evidence="1 2">
    <name type="scientific">Artomyces pyxidatus</name>
    <dbReference type="NCBI Taxonomy" id="48021"/>
    <lineage>
        <taxon>Eukaryota</taxon>
        <taxon>Fungi</taxon>
        <taxon>Dikarya</taxon>
        <taxon>Basidiomycota</taxon>
        <taxon>Agaricomycotina</taxon>
        <taxon>Agaricomycetes</taxon>
        <taxon>Russulales</taxon>
        <taxon>Auriscalpiaceae</taxon>
        <taxon>Artomyces</taxon>
    </lineage>
</organism>
<dbReference type="EMBL" id="MU277254">
    <property type="protein sequence ID" value="KAI0056983.1"/>
    <property type="molecule type" value="Genomic_DNA"/>
</dbReference>
<reference evidence="1" key="2">
    <citation type="journal article" date="2022" name="New Phytol.">
        <title>Evolutionary transition to the ectomycorrhizal habit in the genomes of a hyperdiverse lineage of mushroom-forming fungi.</title>
        <authorList>
            <person name="Looney B."/>
            <person name="Miyauchi S."/>
            <person name="Morin E."/>
            <person name="Drula E."/>
            <person name="Courty P.E."/>
            <person name="Kohler A."/>
            <person name="Kuo A."/>
            <person name="LaButti K."/>
            <person name="Pangilinan J."/>
            <person name="Lipzen A."/>
            <person name="Riley R."/>
            <person name="Andreopoulos W."/>
            <person name="He G."/>
            <person name="Johnson J."/>
            <person name="Nolan M."/>
            <person name="Tritt A."/>
            <person name="Barry K.W."/>
            <person name="Grigoriev I.V."/>
            <person name="Nagy L.G."/>
            <person name="Hibbett D."/>
            <person name="Henrissat B."/>
            <person name="Matheny P.B."/>
            <person name="Labbe J."/>
            <person name="Martin F.M."/>
        </authorList>
    </citation>
    <scope>NUCLEOTIDE SEQUENCE</scope>
    <source>
        <strain evidence="1">HHB10654</strain>
    </source>
</reference>
<evidence type="ECO:0000313" key="1">
    <source>
        <dbReference type="EMBL" id="KAI0056983.1"/>
    </source>
</evidence>
<keyword evidence="2" id="KW-1185">Reference proteome</keyword>
<proteinExistence type="predicted"/>
<comment type="caution">
    <text evidence="1">The sequence shown here is derived from an EMBL/GenBank/DDBJ whole genome shotgun (WGS) entry which is preliminary data.</text>
</comment>
<evidence type="ECO:0000313" key="2">
    <source>
        <dbReference type="Proteomes" id="UP000814140"/>
    </source>
</evidence>
<protein>
    <submittedName>
        <fullName evidence="1">Uncharacterized protein</fullName>
    </submittedName>
</protein>
<sequence length="109" mass="11898">MRKANRVLASPLATAGMALGRWRPRGRNHSQGITRSGSLRISGASRTWRPPPPAPRPPPRHATSQLSDTFAPCATRSVPSTATALLLLHPHSQSPTYRSVFTRDRHACN</sequence>
<dbReference type="Proteomes" id="UP000814140">
    <property type="component" value="Unassembled WGS sequence"/>
</dbReference>
<name>A0ACB8SKK0_9AGAM</name>
<accession>A0ACB8SKK0</accession>
<gene>
    <name evidence="1" type="ORF">BV25DRAFT_1472011</name>
</gene>